<evidence type="ECO:0000313" key="1">
    <source>
        <dbReference type="EMBL" id="KCZ80418.1"/>
    </source>
</evidence>
<name>A0A059EZD4_9MICR</name>
<proteinExistence type="predicted"/>
<gene>
    <name evidence="1" type="ORF">H312_02186</name>
</gene>
<keyword evidence="2" id="KW-1185">Reference proteome</keyword>
<accession>A0A059EZD4</accession>
<reference evidence="2" key="1">
    <citation type="submission" date="2013-02" db="EMBL/GenBank/DDBJ databases">
        <authorList>
            <consortium name="The Broad Institute Genome Sequencing Platform"/>
            <person name="Cuomo C."/>
            <person name="Becnel J."/>
            <person name="Sanscrainte N."/>
            <person name="Walker B."/>
            <person name="Young S.K."/>
            <person name="Zeng Q."/>
            <person name="Gargeya S."/>
            <person name="Fitzgerald M."/>
            <person name="Haas B."/>
            <person name="Abouelleil A."/>
            <person name="Alvarado L."/>
            <person name="Arachchi H.M."/>
            <person name="Berlin A.M."/>
            <person name="Chapman S.B."/>
            <person name="Dewar J."/>
            <person name="Goldberg J."/>
            <person name="Griggs A."/>
            <person name="Gujja S."/>
            <person name="Hansen M."/>
            <person name="Howarth C."/>
            <person name="Imamovic A."/>
            <person name="Larimer J."/>
            <person name="McCowan C."/>
            <person name="Murphy C."/>
            <person name="Neiman D."/>
            <person name="Pearson M."/>
            <person name="Priest M."/>
            <person name="Roberts A."/>
            <person name="Saif S."/>
            <person name="Shea T."/>
            <person name="Sisk P."/>
            <person name="Sykes S."/>
            <person name="Wortman J."/>
            <person name="Nusbaum C."/>
            <person name="Birren B."/>
        </authorList>
    </citation>
    <scope>NUCLEOTIDE SEQUENCE [LARGE SCALE GENOMIC DNA]</scope>
    <source>
        <strain evidence="2">PRA339</strain>
    </source>
</reference>
<dbReference type="EMBL" id="KK365182">
    <property type="protein sequence ID" value="KCZ80418.1"/>
    <property type="molecule type" value="Genomic_DNA"/>
</dbReference>
<protein>
    <submittedName>
        <fullName evidence="1">Uncharacterized protein</fullName>
    </submittedName>
</protein>
<dbReference type="Proteomes" id="UP000030655">
    <property type="component" value="Unassembled WGS sequence"/>
</dbReference>
<organism evidence="1 2">
    <name type="scientific">Anncaliia algerae PRA339</name>
    <dbReference type="NCBI Taxonomy" id="1288291"/>
    <lineage>
        <taxon>Eukaryota</taxon>
        <taxon>Fungi</taxon>
        <taxon>Fungi incertae sedis</taxon>
        <taxon>Microsporidia</taxon>
        <taxon>Tubulinosematoidea</taxon>
        <taxon>Tubulinosematidae</taxon>
        <taxon>Anncaliia</taxon>
    </lineage>
</organism>
<reference evidence="1 2" key="2">
    <citation type="submission" date="2014-03" db="EMBL/GenBank/DDBJ databases">
        <title>The Genome Sequence of Anncaliia algerae insect isolate PRA339.</title>
        <authorList>
            <consortium name="The Broad Institute Genome Sequencing Platform"/>
            <consortium name="The Broad Institute Genome Sequencing Center for Infectious Disease"/>
            <person name="Cuomo C."/>
            <person name="Becnel J."/>
            <person name="Sanscrainte N."/>
            <person name="Walker B."/>
            <person name="Young S.K."/>
            <person name="Zeng Q."/>
            <person name="Gargeya S."/>
            <person name="Fitzgerald M."/>
            <person name="Haas B."/>
            <person name="Abouelleil A."/>
            <person name="Alvarado L."/>
            <person name="Arachchi H.M."/>
            <person name="Berlin A.M."/>
            <person name="Chapman S.B."/>
            <person name="Dewar J."/>
            <person name="Goldberg J."/>
            <person name="Griggs A."/>
            <person name="Gujja S."/>
            <person name="Hansen M."/>
            <person name="Howarth C."/>
            <person name="Imamovic A."/>
            <person name="Larimer J."/>
            <person name="McCowan C."/>
            <person name="Murphy C."/>
            <person name="Neiman D."/>
            <person name="Pearson M."/>
            <person name="Priest M."/>
            <person name="Roberts A."/>
            <person name="Saif S."/>
            <person name="Shea T."/>
            <person name="Sisk P."/>
            <person name="Sykes S."/>
            <person name="Wortman J."/>
            <person name="Nusbaum C."/>
            <person name="Birren B."/>
        </authorList>
    </citation>
    <scope>NUCLEOTIDE SEQUENCE [LARGE SCALE GENOMIC DNA]</scope>
    <source>
        <strain evidence="1 2">PRA339</strain>
    </source>
</reference>
<dbReference type="HOGENOM" id="CLU_1885271_0_0_1"/>
<evidence type="ECO:0000313" key="2">
    <source>
        <dbReference type="Proteomes" id="UP000030655"/>
    </source>
</evidence>
<sequence length="135" mass="16221">MLKVLLKKNKLIVVNQGLKSIADIVVKIQNIEELEKQMFNLNLNEYKEKRTKEKYCKKHGPENHETNNCFYYKKKTELNKSPEKFQKTQRTETRNIKEDEKYFPTVRYNVHVNKEKFTSFLDSDSIISLISKLRF</sequence>
<dbReference type="VEuPathDB" id="MicrosporidiaDB:H312_02186"/>
<dbReference type="AlphaFoldDB" id="A0A059EZD4"/>